<evidence type="ECO:0000313" key="2">
    <source>
        <dbReference type="Proteomes" id="UP001197626"/>
    </source>
</evidence>
<organism evidence="1 2">
    <name type="scientific">Staphylococcus ratti</name>
    <dbReference type="NCBI Taxonomy" id="2892440"/>
    <lineage>
        <taxon>Bacteria</taxon>
        <taxon>Bacillati</taxon>
        <taxon>Bacillota</taxon>
        <taxon>Bacilli</taxon>
        <taxon>Bacillales</taxon>
        <taxon>Staphylococcaceae</taxon>
        <taxon>Staphylococcus</taxon>
    </lineage>
</organism>
<evidence type="ECO:0000313" key="1">
    <source>
        <dbReference type="EMBL" id="UEX90435.1"/>
    </source>
</evidence>
<name>A0ABY3PDN2_9STAP</name>
<dbReference type="EMBL" id="CP086654">
    <property type="protein sequence ID" value="UEX90435.1"/>
    <property type="molecule type" value="Genomic_DNA"/>
</dbReference>
<accession>A0ABY3PDN2</accession>
<keyword evidence="2" id="KW-1185">Reference proteome</keyword>
<sequence>MTTWDKALTDLLKNQGLDDKKQLEKAFETLLKREEPNQLIRLLGNPTVDELKQLCKSNRVKGYSNLKKDEIVKLFEKSIVTKTYFNTEIEKMDEDQKRLFLQTLNFNVVGEPVESDVTFPKSYLIFETERDTQGKHLLWIPQEIIERVEKWVKQHKELMQLKQQQDLIEAATNLYGLYSFSQLQHLCNQYLEKHYSLLDIRKQLNRLGRLMPETINFRVGDGFITSVGLEIEPNEYAYFLKDAKYYEPDTLQELLYYQTHVFGIDEPTYFNFVSWLAKNIREDNPFNVTGEQLSVEILTMMKHAVEYEMVIDVIYSLIQDGILRKRVEQTAQNKVKPVYMKMRNWVYHGYTFEEYMALKEQEERHKQTNVIDFNQYKK</sequence>
<evidence type="ECO:0008006" key="3">
    <source>
        <dbReference type="Google" id="ProtNLM"/>
    </source>
</evidence>
<gene>
    <name evidence="1" type="ORF">LN051_01840</name>
</gene>
<dbReference type="Proteomes" id="UP001197626">
    <property type="component" value="Chromosome"/>
</dbReference>
<protein>
    <recommendedName>
        <fullName evidence="3">Rho termination factor N-terminal domain-containing protein</fullName>
    </recommendedName>
</protein>
<reference evidence="1 2" key="1">
    <citation type="journal article" date="2022" name="Pathogens">
        <title>Staphylococcus ratti sp. nov. Isolated from a Lab Rat.</title>
        <authorList>
            <person name="Kovarovic V."/>
            <person name="Sedlacek I."/>
            <person name="Petras P."/>
            <person name="Kralova S."/>
            <person name="Maslanova I."/>
            <person name="Svec P."/>
            <person name="Neumann-Schaal M."/>
            <person name="Botka T."/>
            <person name="Gelbicova T."/>
            <person name="Stankova E."/>
            <person name="Doskar J."/>
            <person name="Pantucek R."/>
        </authorList>
    </citation>
    <scope>NUCLEOTIDE SEQUENCE [LARGE SCALE GENOMIC DNA]</scope>
    <source>
        <strain evidence="1 2">CCM 9025</strain>
    </source>
</reference>
<proteinExistence type="predicted"/>
<dbReference type="RefSeq" id="WP_229292931.1">
    <property type="nucleotide sequence ID" value="NZ_CP086654.1"/>
</dbReference>